<dbReference type="PANTHER" id="PTHR30548">
    <property type="entry name" value="2-HYDROXYGLUTARYL-COA DEHYDRATASE, D-COMPONENT-RELATED"/>
    <property type="match status" value="1"/>
</dbReference>
<comment type="similarity">
    <text evidence="2">Belongs to the FldB/FldC dehydratase alpha/beta subunit family.</text>
</comment>
<proteinExistence type="inferred from homology"/>
<dbReference type="Proteomes" id="UP000798488">
    <property type="component" value="Unassembled WGS sequence"/>
</dbReference>
<dbReference type="RefSeq" id="WP_341478842.1">
    <property type="nucleotide sequence ID" value="NZ_LSRS01000001.1"/>
</dbReference>
<name>A0A9D2WTA4_9FIRM</name>
<dbReference type="GO" id="GO:0016836">
    <property type="term" value="F:hydro-lyase activity"/>
    <property type="evidence" value="ECO:0007669"/>
    <property type="project" value="UniProtKB-ARBA"/>
</dbReference>
<dbReference type="Gene3D" id="3.40.50.11900">
    <property type="match status" value="1"/>
</dbReference>
<keyword evidence="4" id="KW-0456">Lyase</keyword>
<evidence type="ECO:0000256" key="3">
    <source>
        <dbReference type="ARBA" id="ARBA00023014"/>
    </source>
</evidence>
<comment type="cofactor">
    <cofactor evidence="1">
        <name>[4Fe-4S] cluster</name>
        <dbReference type="ChEBI" id="CHEBI:49883"/>
    </cofactor>
</comment>
<accession>A0A9D2WTA4</accession>
<evidence type="ECO:0000256" key="2">
    <source>
        <dbReference type="ARBA" id="ARBA00005806"/>
    </source>
</evidence>
<dbReference type="InterPro" id="IPR010327">
    <property type="entry name" value="FldB/FldC_alpha/beta"/>
</dbReference>
<dbReference type="EC" id="4.2.1.-" evidence="4"/>
<dbReference type="Gene3D" id="1.20.1270.370">
    <property type="match status" value="1"/>
</dbReference>
<dbReference type="GO" id="GO:0051536">
    <property type="term" value="F:iron-sulfur cluster binding"/>
    <property type="evidence" value="ECO:0007669"/>
    <property type="project" value="UniProtKB-KW"/>
</dbReference>
<evidence type="ECO:0000313" key="4">
    <source>
        <dbReference type="EMBL" id="KAF1086703.1"/>
    </source>
</evidence>
<evidence type="ECO:0000256" key="1">
    <source>
        <dbReference type="ARBA" id="ARBA00001966"/>
    </source>
</evidence>
<organism evidence="4 5">
    <name type="scientific">Sporotomaculum syntrophicum</name>
    <dbReference type="NCBI Taxonomy" id="182264"/>
    <lineage>
        <taxon>Bacteria</taxon>
        <taxon>Bacillati</taxon>
        <taxon>Bacillota</taxon>
        <taxon>Clostridia</taxon>
        <taxon>Eubacteriales</taxon>
        <taxon>Desulfallaceae</taxon>
        <taxon>Sporotomaculum</taxon>
    </lineage>
</organism>
<dbReference type="Pfam" id="PF06050">
    <property type="entry name" value="HGD-D"/>
    <property type="match status" value="1"/>
</dbReference>
<dbReference type="NCBIfam" id="NF040772">
    <property type="entry name" value="double_cubane"/>
    <property type="match status" value="1"/>
</dbReference>
<keyword evidence="3" id="KW-0479">Metal-binding</keyword>
<keyword evidence="3" id="KW-0411">Iron-sulfur</keyword>
<gene>
    <name evidence="4" type="primary">fldC_2</name>
    <name evidence="4" type="ORF">SPSYN_00422</name>
</gene>
<dbReference type="Gene3D" id="3.40.50.11890">
    <property type="match status" value="1"/>
</dbReference>
<sequence>MMIQMPDDYENYLEARKTGFTRIKDLKEQGRKMVGMFCAYTPCELISAADAIAVGLCGALEEPIAYAELKLPRNLCPLIKSSYGFALSGICPYFNNSDIIIGETTCDGKRKMYELLGEMKPMHVMQLPPSRESDLALDFWEAEVIRAKEFIEQHLGVEITDAKLRSAIKKENRLRRAILGLYELGKLNPSPISGYEIGNVLDWSEYAFETEAIIARLEDVTARYLAEYRQNLEGTQSNRPRILITGCPTGGVREKIIRRIEDLGADIVAYENCSGPRAMMDLVDEEKEPVRAIAEKYFRVNCSVLSPNPGRMEALRSMIVDYQVDGVVEVVLTACHTFAIESHYVKGLVNEEMKIPYMYIETNYSSADQGQTDTRLGAFIELLSPVTKRMKRESAGNSLPAREVYREYSD</sequence>
<protein>
    <submittedName>
        <fullName evidence="4">R-phenyllactate dehydratase beta subunit</fullName>
        <ecNumber evidence="4">4.2.1.-</ecNumber>
    </submittedName>
</protein>
<keyword evidence="5" id="KW-1185">Reference proteome</keyword>
<dbReference type="PANTHER" id="PTHR30548:SF6">
    <property type="entry name" value="DEHYDRATASE SUBUNIT YJIM-RELATED"/>
    <property type="match status" value="1"/>
</dbReference>
<evidence type="ECO:0000313" key="5">
    <source>
        <dbReference type="Proteomes" id="UP000798488"/>
    </source>
</evidence>
<dbReference type="EMBL" id="LSRS01000001">
    <property type="protein sequence ID" value="KAF1086703.1"/>
    <property type="molecule type" value="Genomic_DNA"/>
</dbReference>
<keyword evidence="3" id="KW-0408">Iron</keyword>
<comment type="caution">
    <text evidence="4">The sequence shown here is derived from an EMBL/GenBank/DDBJ whole genome shotgun (WGS) entry which is preliminary data.</text>
</comment>
<dbReference type="InterPro" id="IPR047678">
    <property type="entry name" value="YjiM-like"/>
</dbReference>
<reference evidence="4" key="1">
    <citation type="submission" date="2016-02" db="EMBL/GenBank/DDBJ databases">
        <title>Draft Genome Sequence of Sporotomaculum syntrophicum Strain FB, a Syntrophic Benzoate Degrader.</title>
        <authorList>
            <person name="Nobu M.K."/>
            <person name="Narihiro T."/>
            <person name="Qiu Y.-L."/>
            <person name="Ohashi A."/>
            <person name="Liu W.-T."/>
            <person name="Yuji S."/>
        </authorList>
    </citation>
    <scope>NUCLEOTIDE SEQUENCE</scope>
    <source>
        <strain evidence="4">FB</strain>
    </source>
</reference>
<dbReference type="AlphaFoldDB" id="A0A9D2WTA4"/>